<gene>
    <name evidence="1" type="ORF">ND2E_3024</name>
</gene>
<reference evidence="1 2" key="1">
    <citation type="submission" date="2014-08" db="EMBL/GenBank/DDBJ databases">
        <title>Genomic and Phenotypic Diversity of Colwellia psychrerythraea strains from Disparate Marine Basins.</title>
        <authorList>
            <person name="Techtmann S.M."/>
            <person name="Stelling S.C."/>
            <person name="Utturkar S.M."/>
            <person name="Alshibli N."/>
            <person name="Harris A."/>
            <person name="Brown S.D."/>
            <person name="Hazen T.C."/>
        </authorList>
    </citation>
    <scope>NUCLEOTIDE SEQUENCE [LARGE SCALE GENOMIC DNA]</scope>
    <source>
        <strain evidence="1 2">ND2E</strain>
    </source>
</reference>
<comment type="caution">
    <text evidence="1">The sequence shown here is derived from an EMBL/GenBank/DDBJ whole genome shotgun (WGS) entry which is preliminary data.</text>
</comment>
<accession>A0A099KNV9</accession>
<dbReference type="PATRIC" id="fig|28229.4.peg.2068"/>
<proteinExistence type="predicted"/>
<dbReference type="OrthoDB" id="9816412at2"/>
<organism evidence="1 2">
    <name type="scientific">Colwellia psychrerythraea</name>
    <name type="common">Vibrio psychroerythus</name>
    <dbReference type="NCBI Taxonomy" id="28229"/>
    <lineage>
        <taxon>Bacteria</taxon>
        <taxon>Pseudomonadati</taxon>
        <taxon>Pseudomonadota</taxon>
        <taxon>Gammaproteobacteria</taxon>
        <taxon>Alteromonadales</taxon>
        <taxon>Colwelliaceae</taxon>
        <taxon>Colwellia</taxon>
    </lineage>
</organism>
<dbReference type="AlphaFoldDB" id="A0A099KNV9"/>
<protein>
    <submittedName>
        <fullName evidence="1">Uncharacterized protein</fullName>
    </submittedName>
</protein>
<dbReference type="EMBL" id="JQED01000021">
    <property type="protein sequence ID" value="KGJ92131.1"/>
    <property type="molecule type" value="Genomic_DNA"/>
</dbReference>
<dbReference type="Proteomes" id="UP000029843">
    <property type="component" value="Unassembled WGS sequence"/>
</dbReference>
<evidence type="ECO:0000313" key="2">
    <source>
        <dbReference type="Proteomes" id="UP000029843"/>
    </source>
</evidence>
<dbReference type="RefSeq" id="WP_033093801.1">
    <property type="nucleotide sequence ID" value="NZ_JQED01000021.1"/>
</dbReference>
<evidence type="ECO:0000313" key="1">
    <source>
        <dbReference type="EMBL" id="KGJ92131.1"/>
    </source>
</evidence>
<sequence length="425" mass="46925">MKTNNSTTSTPKSTPVKTPLAEVMEAAFNSVTELPWFEGFHTGKHTDRHGKAFTFSQEDLQQMVDNFEPGTVAFLTGHPEADAPSYGYAKEVKLTDKGQLYLNGDDVNVGFAQSVIAGHYGKRSLGIQFSKAKGWFIDHVAFLGAVKPALDLQSVGQYNFSAPDTPQDISEFEFSIETQTANTLVRFLRKFQAWMITNGDSEEAKAIVDEWDVDWLQRQSIREEIKEESEHSLNYSNHNNPAEDDMSNFTQADIDAAVALATKEAKTNASAQFSQQSQADKDQIALLTKQNAEMQFGQRVEKHQAWITEQIQASKLLPAQAAGMAEFMAHIESAPGADEITQFEFSQGTGKDAKTVKQSPVEFMKNMIENGAKHGLLDDELIDDDSPVNVEFASNEDLNKAVVEFQSKNDVTYSVALDSVLAGGK</sequence>
<name>A0A099KNV9_COLPS</name>